<evidence type="ECO:0000313" key="8">
    <source>
        <dbReference type="Proteomes" id="UP000638648"/>
    </source>
</evidence>
<dbReference type="GO" id="GO:0005737">
    <property type="term" value="C:cytoplasm"/>
    <property type="evidence" value="ECO:0007669"/>
    <property type="project" value="UniProtKB-SubCell"/>
</dbReference>
<dbReference type="InterPro" id="IPR011990">
    <property type="entry name" value="TPR-like_helical_dom_sf"/>
</dbReference>
<organism evidence="7 8">
    <name type="scientific">Actinopolymorpha pittospori</name>
    <dbReference type="NCBI Taxonomy" id="648752"/>
    <lineage>
        <taxon>Bacteria</taxon>
        <taxon>Bacillati</taxon>
        <taxon>Actinomycetota</taxon>
        <taxon>Actinomycetes</taxon>
        <taxon>Propionibacteriales</taxon>
        <taxon>Actinopolymorphaceae</taxon>
        <taxon>Actinopolymorpha</taxon>
    </lineage>
</organism>
<reference evidence="7" key="1">
    <citation type="submission" date="2020-10" db="EMBL/GenBank/DDBJ databases">
        <title>Sequencing the genomes of 1000 actinobacteria strains.</title>
        <authorList>
            <person name="Klenk H.-P."/>
        </authorList>
    </citation>
    <scope>NUCLEOTIDE SEQUENCE</scope>
    <source>
        <strain evidence="7">DSM 45354</strain>
    </source>
</reference>
<evidence type="ECO:0000256" key="2">
    <source>
        <dbReference type="ARBA" id="ARBA00022490"/>
    </source>
</evidence>
<keyword evidence="8" id="KW-1185">Reference proteome</keyword>
<evidence type="ECO:0000256" key="4">
    <source>
        <dbReference type="ARBA" id="ARBA00022803"/>
    </source>
</evidence>
<dbReference type="Proteomes" id="UP000638648">
    <property type="component" value="Unassembled WGS sequence"/>
</dbReference>
<comment type="subcellular location">
    <subcellularLocation>
        <location evidence="1">Cytoplasm</location>
    </subcellularLocation>
</comment>
<name>A0A927RCP5_9ACTN</name>
<comment type="similarity">
    <text evidence="5">Belongs to the Rap family.</text>
</comment>
<dbReference type="EMBL" id="JADBEM010000001">
    <property type="protein sequence ID" value="MBE1610129.1"/>
    <property type="molecule type" value="Genomic_DNA"/>
</dbReference>
<dbReference type="InterPro" id="IPR051476">
    <property type="entry name" value="Bac_ResReg_Asp_Phosphatase"/>
</dbReference>
<feature type="compositionally biased region" description="Low complexity" evidence="6">
    <location>
        <begin position="301"/>
        <end position="317"/>
    </location>
</feature>
<keyword evidence="3" id="KW-0677">Repeat</keyword>
<evidence type="ECO:0000256" key="5">
    <source>
        <dbReference type="ARBA" id="ARBA00038253"/>
    </source>
</evidence>
<dbReference type="AlphaFoldDB" id="A0A927RCP5"/>
<sequence>MWLIAEFERHHLTTIGDRVTHERVTKAAVVAAEHCGDAAALSSAYLGHANTLTRHDPVGARDVLTAAIGHAERAADPLWLASTLNDLAGIHVRLGDYGSAHSLLRRSMVQTRRSESPGRDPAMTLSNFGLLAAIRGDLREGAASLREAARAYEEVGAERSQAYALITLAEVRHALGDAEDALTLLDRAVALARASGSHRIVEARIERAAVLTELGRLDAAEAEVAGLVVAAEGTEDPELVARACAARGDLRHRLGDEVRACRDHARAVEVATASKDQYFTMKALVGLARMEAVYDRDAQALSATSSSGSFASTRLSRGPSRRTGGHVRPEDHGPPPSTRGPRWLSPNGPEPGSSRGTR</sequence>
<keyword evidence="4" id="KW-0802">TPR repeat</keyword>
<keyword evidence="2" id="KW-0963">Cytoplasm</keyword>
<evidence type="ECO:0000313" key="7">
    <source>
        <dbReference type="EMBL" id="MBE1610129.1"/>
    </source>
</evidence>
<evidence type="ECO:0000256" key="3">
    <source>
        <dbReference type="ARBA" id="ARBA00022737"/>
    </source>
</evidence>
<evidence type="ECO:0000256" key="6">
    <source>
        <dbReference type="SAM" id="MobiDB-lite"/>
    </source>
</evidence>
<proteinExistence type="inferred from homology"/>
<dbReference type="PANTHER" id="PTHR46630">
    <property type="entry name" value="TETRATRICOPEPTIDE REPEAT PROTEIN 29"/>
    <property type="match status" value="1"/>
</dbReference>
<dbReference type="Gene3D" id="1.25.40.10">
    <property type="entry name" value="Tetratricopeptide repeat domain"/>
    <property type="match status" value="1"/>
</dbReference>
<feature type="region of interest" description="Disordered" evidence="6">
    <location>
        <begin position="301"/>
        <end position="358"/>
    </location>
</feature>
<accession>A0A927RCP5</accession>
<comment type="caution">
    <text evidence="7">The sequence shown here is derived from an EMBL/GenBank/DDBJ whole genome shotgun (WGS) entry which is preliminary data.</text>
</comment>
<evidence type="ECO:0000256" key="1">
    <source>
        <dbReference type="ARBA" id="ARBA00004496"/>
    </source>
</evidence>
<dbReference type="PANTHER" id="PTHR46630:SF1">
    <property type="entry name" value="TETRATRICOPEPTIDE REPEAT PROTEIN 29"/>
    <property type="match status" value="1"/>
</dbReference>
<dbReference type="SUPFAM" id="SSF48452">
    <property type="entry name" value="TPR-like"/>
    <property type="match status" value="1"/>
</dbReference>
<dbReference type="RefSeq" id="WP_192753548.1">
    <property type="nucleotide sequence ID" value="NZ_BAABJL010000131.1"/>
</dbReference>
<protein>
    <submittedName>
        <fullName evidence="7">Tetratricopeptide (TPR) repeat protein</fullName>
    </submittedName>
</protein>
<gene>
    <name evidence="7" type="ORF">HEB94_006977</name>
</gene>